<feature type="region of interest" description="Disordered" evidence="1">
    <location>
        <begin position="1"/>
        <end position="23"/>
    </location>
</feature>
<keyword evidence="4" id="KW-1185">Reference proteome</keyword>
<dbReference type="SUPFAM" id="SSF47175">
    <property type="entry name" value="Cytochromes"/>
    <property type="match status" value="1"/>
</dbReference>
<gene>
    <name evidence="3" type="ORF">GU920_17885</name>
</gene>
<dbReference type="PROSITE" id="PS51009">
    <property type="entry name" value="CYTCII"/>
    <property type="match status" value="1"/>
</dbReference>
<dbReference type="Pfam" id="PF01322">
    <property type="entry name" value="Cytochrom_C_2"/>
    <property type="match status" value="1"/>
</dbReference>
<comment type="caution">
    <text evidence="3">The sequence shown here is derived from an EMBL/GenBank/DDBJ whole genome shotgun (WGS) entry which is preliminary data.</text>
</comment>
<dbReference type="EMBL" id="JAAATW010000005">
    <property type="protein sequence ID" value="NBE09417.1"/>
    <property type="molecule type" value="Genomic_DNA"/>
</dbReference>
<keyword evidence="2" id="KW-0812">Transmembrane</keyword>
<evidence type="ECO:0000313" key="4">
    <source>
        <dbReference type="Proteomes" id="UP001517376"/>
    </source>
</evidence>
<name>A0ABW9YAJ8_9RHOB</name>
<feature type="transmembrane region" description="Helical" evidence="2">
    <location>
        <begin position="34"/>
        <end position="57"/>
    </location>
</feature>
<accession>A0ABW9YAJ8</accession>
<dbReference type="InterPro" id="IPR002321">
    <property type="entry name" value="Cyt_c_II"/>
</dbReference>
<proteinExistence type="predicted"/>
<sequence>MCKPHDPPEGRVAGSVNNKKPRAVRQMKPQWTGALALAASAVAAVALAHNGATGVVLERMNGMTAMRDTVAELAPMMQGTIPYDTFIVSEGASVIAGHAGETMLSLFPEGSLEGVTYARPEIWSDWQDFAALAEELKTYADALAVAAPNGLDPALPPPGDMAGMDHSAMAMTPAPQVDEGFTIAELMGYGERTQEVQVARGTSNPATLAFDLTTLAADDLFTRISATCSSCHSQYRAGRN</sequence>
<organism evidence="3 4">
    <name type="scientific">Paragemmobacter ruber</name>
    <dbReference type="NCBI Taxonomy" id="1985673"/>
    <lineage>
        <taxon>Bacteria</taxon>
        <taxon>Pseudomonadati</taxon>
        <taxon>Pseudomonadota</taxon>
        <taxon>Alphaproteobacteria</taxon>
        <taxon>Rhodobacterales</taxon>
        <taxon>Paracoccaceae</taxon>
        <taxon>Paragemmobacter</taxon>
    </lineage>
</organism>
<dbReference type="RefSeq" id="WP_161768476.1">
    <property type="nucleotide sequence ID" value="NZ_JAAATW010000005.1"/>
</dbReference>
<reference evidence="4" key="1">
    <citation type="submission" date="2020-01" db="EMBL/GenBank/DDBJ databases">
        <title>Sphingomonas sp. strain CSW-10.</title>
        <authorList>
            <person name="Chen W.-M."/>
        </authorList>
    </citation>
    <scope>NUCLEOTIDE SEQUENCE [LARGE SCALE GENOMIC DNA]</scope>
    <source>
        <strain evidence="4">CCP-1</strain>
    </source>
</reference>
<dbReference type="Gene3D" id="1.20.120.10">
    <property type="entry name" value="Cytochrome c/b562"/>
    <property type="match status" value="1"/>
</dbReference>
<evidence type="ECO:0000313" key="3">
    <source>
        <dbReference type="EMBL" id="NBE09417.1"/>
    </source>
</evidence>
<keyword evidence="2" id="KW-1133">Transmembrane helix</keyword>
<dbReference type="InterPro" id="IPR010980">
    <property type="entry name" value="Cyt_c/b562"/>
</dbReference>
<protein>
    <submittedName>
        <fullName evidence="3">Cytochrome c</fullName>
    </submittedName>
</protein>
<evidence type="ECO:0000256" key="2">
    <source>
        <dbReference type="SAM" id="Phobius"/>
    </source>
</evidence>
<evidence type="ECO:0000256" key="1">
    <source>
        <dbReference type="SAM" id="MobiDB-lite"/>
    </source>
</evidence>
<keyword evidence="2" id="KW-0472">Membrane</keyword>
<dbReference type="Proteomes" id="UP001517376">
    <property type="component" value="Unassembled WGS sequence"/>
</dbReference>